<gene>
    <name evidence="1" type="ORF">V6N12_001767</name>
</gene>
<comment type="caution">
    <text evidence="1">The sequence shown here is derived from an EMBL/GenBank/DDBJ whole genome shotgun (WGS) entry which is preliminary data.</text>
</comment>
<organism evidence="1 2">
    <name type="scientific">Hibiscus sabdariffa</name>
    <name type="common">roselle</name>
    <dbReference type="NCBI Taxonomy" id="183260"/>
    <lineage>
        <taxon>Eukaryota</taxon>
        <taxon>Viridiplantae</taxon>
        <taxon>Streptophyta</taxon>
        <taxon>Embryophyta</taxon>
        <taxon>Tracheophyta</taxon>
        <taxon>Spermatophyta</taxon>
        <taxon>Magnoliopsida</taxon>
        <taxon>eudicotyledons</taxon>
        <taxon>Gunneridae</taxon>
        <taxon>Pentapetalae</taxon>
        <taxon>rosids</taxon>
        <taxon>malvids</taxon>
        <taxon>Malvales</taxon>
        <taxon>Malvaceae</taxon>
        <taxon>Malvoideae</taxon>
        <taxon>Hibiscus</taxon>
    </lineage>
</organism>
<evidence type="ECO:0000313" key="1">
    <source>
        <dbReference type="EMBL" id="KAK8509688.1"/>
    </source>
</evidence>
<dbReference type="EMBL" id="JBBPBM010000090">
    <property type="protein sequence ID" value="KAK8509688.1"/>
    <property type="molecule type" value="Genomic_DNA"/>
</dbReference>
<sequence length="228" mass="25307">MGIEAAERKSARLPLFSSPHAHMVVSPSPERSGTLTPPLRASASVPFQWEEEPGKPKPCTTVTTFSEDFARKCLELPPRLLLLQEANKKKNNNKLSSPTTVLDGPYVGRARLLSSSFRLVKSERYGSFRAGSFSPENDGAMVLSKRGNRGFVGSRRRGDVGGKNYVFPSCVEKGEEYSSVRMRKSGNLNSLPHSKSHFWASIYEGLKQAVPWSKREREKKDGNMGAEF</sequence>
<dbReference type="Pfam" id="PF05097">
    <property type="entry name" value="DUF688"/>
    <property type="match status" value="1"/>
</dbReference>
<dbReference type="PANTHER" id="PTHR34371">
    <property type="entry name" value="OS01G0551000 PROTEIN"/>
    <property type="match status" value="1"/>
</dbReference>
<dbReference type="PANTHER" id="PTHR34371:SF2">
    <property type="entry name" value="DUF688 FAMILY PROTEIN"/>
    <property type="match status" value="1"/>
</dbReference>
<reference evidence="1 2" key="1">
    <citation type="journal article" date="2024" name="G3 (Bethesda)">
        <title>Genome assembly of Hibiscus sabdariffa L. provides insights into metabolisms of medicinal natural products.</title>
        <authorList>
            <person name="Kim T."/>
        </authorList>
    </citation>
    <scope>NUCLEOTIDE SEQUENCE [LARGE SCALE GENOMIC DNA]</scope>
    <source>
        <strain evidence="1">TK-2024</strain>
        <tissue evidence="1">Old leaves</tissue>
    </source>
</reference>
<accession>A0ABR2BRA8</accession>
<keyword evidence="2" id="KW-1185">Reference proteome</keyword>
<evidence type="ECO:0000313" key="2">
    <source>
        <dbReference type="Proteomes" id="UP001472677"/>
    </source>
</evidence>
<protein>
    <submittedName>
        <fullName evidence="1">Uncharacterized protein</fullName>
    </submittedName>
</protein>
<dbReference type="Proteomes" id="UP001472677">
    <property type="component" value="Unassembled WGS sequence"/>
</dbReference>
<proteinExistence type="predicted"/>
<name>A0ABR2BRA8_9ROSI</name>
<dbReference type="InterPro" id="IPR007789">
    <property type="entry name" value="DUF688"/>
</dbReference>